<dbReference type="EMBL" id="CP107941">
    <property type="protein sequence ID" value="WUI81990.1"/>
    <property type="molecule type" value="Genomic_DNA"/>
</dbReference>
<evidence type="ECO:0000313" key="7">
    <source>
        <dbReference type="EMBL" id="WUI81990.1"/>
    </source>
</evidence>
<dbReference type="Gene3D" id="3.30.450.40">
    <property type="match status" value="1"/>
</dbReference>
<dbReference type="SUPFAM" id="SSF46785">
    <property type="entry name" value="Winged helix' DNA-binding domain"/>
    <property type="match status" value="1"/>
</dbReference>
<keyword evidence="1" id="KW-0805">Transcription regulation</keyword>
<name>A0ABZ1PE73_9ACTN</name>
<evidence type="ECO:0000256" key="1">
    <source>
        <dbReference type="ARBA" id="ARBA00023015"/>
    </source>
</evidence>
<evidence type="ECO:0000259" key="6">
    <source>
        <dbReference type="PROSITE" id="PS51078"/>
    </source>
</evidence>
<sequence length="265" mass="26198">MDATARSGETPANPSGPADAVPGQAGAAGHVNAAGQVGAAGQGDRVVGRADAVAGRGVETSQTLDRGLRLLHLVADASGGLTVTEAANQLNIGRAAVYRLVSPLIGHGMLRRDGDGRLRLGAGLLHLARRAQPLLAEGALPALRRLAEQAGATAHLTVVEGGEGVALAVVEPSWTSFHVAYRAGARHPLDRGAAGRAILAGRAGDAAPVSSSGELQAGAYGVAAPVLGVPGLEASVGVVALAPLDVDTIGPQVLAAATAVTNALR</sequence>
<dbReference type="PANTHER" id="PTHR30136">
    <property type="entry name" value="HELIX-TURN-HELIX TRANSCRIPTIONAL REGULATOR, ICLR FAMILY"/>
    <property type="match status" value="1"/>
</dbReference>
<organism evidence="7 8">
    <name type="scientific">Micromonospora zamorensis</name>
    <dbReference type="NCBI Taxonomy" id="709883"/>
    <lineage>
        <taxon>Bacteria</taxon>
        <taxon>Bacillati</taxon>
        <taxon>Actinomycetota</taxon>
        <taxon>Actinomycetes</taxon>
        <taxon>Micromonosporales</taxon>
        <taxon>Micromonosporaceae</taxon>
        <taxon>Micromonospora</taxon>
    </lineage>
</organism>
<dbReference type="PROSITE" id="PS51077">
    <property type="entry name" value="HTH_ICLR"/>
    <property type="match status" value="1"/>
</dbReference>
<evidence type="ECO:0000256" key="4">
    <source>
        <dbReference type="SAM" id="MobiDB-lite"/>
    </source>
</evidence>
<protein>
    <submittedName>
        <fullName evidence="7">Helix-turn-helix domain-containing protein</fullName>
    </submittedName>
</protein>
<dbReference type="InterPro" id="IPR014757">
    <property type="entry name" value="Tscrpt_reg_IclR_C"/>
</dbReference>
<reference evidence="7 8" key="1">
    <citation type="submission" date="2022-10" db="EMBL/GenBank/DDBJ databases">
        <title>The complete genomes of actinobacterial strains from the NBC collection.</title>
        <authorList>
            <person name="Joergensen T.S."/>
            <person name="Alvarez Arevalo M."/>
            <person name="Sterndorff E.B."/>
            <person name="Faurdal D."/>
            <person name="Vuksanovic O."/>
            <person name="Mourched A.-S."/>
            <person name="Charusanti P."/>
            <person name="Shaw S."/>
            <person name="Blin K."/>
            <person name="Weber T."/>
        </authorList>
    </citation>
    <scope>NUCLEOTIDE SEQUENCE [LARGE SCALE GENOMIC DNA]</scope>
    <source>
        <strain evidence="7 8">NBC_00396</strain>
    </source>
</reference>
<feature type="domain" description="HTH iclR-type" evidence="5">
    <location>
        <begin position="61"/>
        <end position="122"/>
    </location>
</feature>
<dbReference type="Pfam" id="PF09339">
    <property type="entry name" value="HTH_IclR"/>
    <property type="match status" value="1"/>
</dbReference>
<gene>
    <name evidence="7" type="ORF">OG375_29645</name>
</gene>
<dbReference type="Gene3D" id="1.10.10.10">
    <property type="entry name" value="Winged helix-like DNA-binding domain superfamily/Winged helix DNA-binding domain"/>
    <property type="match status" value="1"/>
</dbReference>
<dbReference type="InterPro" id="IPR050707">
    <property type="entry name" value="HTH_MetabolicPath_Reg"/>
</dbReference>
<dbReference type="Pfam" id="PF01614">
    <property type="entry name" value="IclR_C"/>
    <property type="match status" value="1"/>
</dbReference>
<evidence type="ECO:0000313" key="8">
    <source>
        <dbReference type="Proteomes" id="UP001346877"/>
    </source>
</evidence>
<dbReference type="Proteomes" id="UP001346877">
    <property type="component" value="Chromosome"/>
</dbReference>
<dbReference type="InterPro" id="IPR029016">
    <property type="entry name" value="GAF-like_dom_sf"/>
</dbReference>
<dbReference type="InterPro" id="IPR036390">
    <property type="entry name" value="WH_DNA-bd_sf"/>
</dbReference>
<accession>A0ABZ1PE73</accession>
<dbReference type="PROSITE" id="PS51078">
    <property type="entry name" value="ICLR_ED"/>
    <property type="match status" value="1"/>
</dbReference>
<feature type="domain" description="IclR-ED" evidence="6">
    <location>
        <begin position="116"/>
        <end position="265"/>
    </location>
</feature>
<evidence type="ECO:0000256" key="3">
    <source>
        <dbReference type="ARBA" id="ARBA00023163"/>
    </source>
</evidence>
<keyword evidence="3" id="KW-0804">Transcription</keyword>
<keyword evidence="2" id="KW-0238">DNA-binding</keyword>
<evidence type="ECO:0000256" key="2">
    <source>
        <dbReference type="ARBA" id="ARBA00023125"/>
    </source>
</evidence>
<dbReference type="PANTHER" id="PTHR30136:SF24">
    <property type="entry name" value="HTH-TYPE TRANSCRIPTIONAL REPRESSOR ALLR"/>
    <property type="match status" value="1"/>
</dbReference>
<feature type="region of interest" description="Disordered" evidence="4">
    <location>
        <begin position="1"/>
        <end position="26"/>
    </location>
</feature>
<proteinExistence type="predicted"/>
<keyword evidence="8" id="KW-1185">Reference proteome</keyword>
<dbReference type="SMART" id="SM00346">
    <property type="entry name" value="HTH_ICLR"/>
    <property type="match status" value="1"/>
</dbReference>
<dbReference type="SUPFAM" id="SSF55781">
    <property type="entry name" value="GAF domain-like"/>
    <property type="match status" value="1"/>
</dbReference>
<evidence type="ECO:0000259" key="5">
    <source>
        <dbReference type="PROSITE" id="PS51077"/>
    </source>
</evidence>
<dbReference type="InterPro" id="IPR005471">
    <property type="entry name" value="Tscrpt_reg_IclR_N"/>
</dbReference>
<dbReference type="RefSeq" id="WP_328369543.1">
    <property type="nucleotide sequence ID" value="NZ_CP107941.1"/>
</dbReference>
<dbReference type="InterPro" id="IPR036388">
    <property type="entry name" value="WH-like_DNA-bd_sf"/>
</dbReference>